<name>A0A4R7FRZ3_9MICO</name>
<dbReference type="AlphaFoldDB" id="A0A4R7FRZ3"/>
<proteinExistence type="predicted"/>
<dbReference type="Pfam" id="PF00903">
    <property type="entry name" value="Glyoxalase"/>
    <property type="match status" value="1"/>
</dbReference>
<reference evidence="2 3" key="1">
    <citation type="submission" date="2019-03" db="EMBL/GenBank/DDBJ databases">
        <title>Genomic Encyclopedia of Archaeal and Bacterial Type Strains, Phase II (KMG-II): from individual species to whole genera.</title>
        <authorList>
            <person name="Goeker M."/>
        </authorList>
    </citation>
    <scope>NUCLEOTIDE SEQUENCE [LARGE SCALE GENOMIC DNA]</scope>
    <source>
        <strain evidence="2 3">DSM 24782</strain>
    </source>
</reference>
<dbReference type="InterPro" id="IPR037523">
    <property type="entry name" value="VOC_core"/>
</dbReference>
<evidence type="ECO:0000313" key="3">
    <source>
        <dbReference type="Proteomes" id="UP000295344"/>
    </source>
</evidence>
<feature type="domain" description="VOC" evidence="1">
    <location>
        <begin position="4"/>
        <end position="131"/>
    </location>
</feature>
<dbReference type="PROSITE" id="PS51819">
    <property type="entry name" value="VOC"/>
    <property type="match status" value="1"/>
</dbReference>
<evidence type="ECO:0000259" key="1">
    <source>
        <dbReference type="PROSITE" id="PS51819"/>
    </source>
</evidence>
<dbReference type="InterPro" id="IPR029068">
    <property type="entry name" value="Glyas_Bleomycin-R_OHBP_Dase"/>
</dbReference>
<organism evidence="2 3">
    <name type="scientific">Amnibacterium kyonggiense</name>
    <dbReference type="NCBI Taxonomy" id="595671"/>
    <lineage>
        <taxon>Bacteria</taxon>
        <taxon>Bacillati</taxon>
        <taxon>Actinomycetota</taxon>
        <taxon>Actinomycetes</taxon>
        <taxon>Micrococcales</taxon>
        <taxon>Microbacteriaceae</taxon>
        <taxon>Amnibacterium</taxon>
    </lineage>
</organism>
<dbReference type="EMBL" id="SOAM01000001">
    <property type="protein sequence ID" value="TDS80536.1"/>
    <property type="molecule type" value="Genomic_DNA"/>
</dbReference>
<protein>
    <submittedName>
        <fullName evidence="2">Putative glyoxalase superfamily protein PhnB</fullName>
    </submittedName>
</protein>
<dbReference type="Proteomes" id="UP000295344">
    <property type="component" value="Unassembled WGS sequence"/>
</dbReference>
<gene>
    <name evidence="2" type="ORF">CLV52_1102</name>
</gene>
<evidence type="ECO:0000313" key="2">
    <source>
        <dbReference type="EMBL" id="TDS80536.1"/>
    </source>
</evidence>
<dbReference type="Gene3D" id="3.10.180.10">
    <property type="entry name" value="2,3-Dihydroxybiphenyl 1,2-Dioxygenase, domain 1"/>
    <property type="match status" value="1"/>
</dbReference>
<sequence>MAISLQYSPVPVSDPEAALAFYRDALGLPVAQDVSSGGHRWITLGEAGGAQIVLSDPEAGRSPADGEALEELVVKGALGPWVFVTDDLEALFDRAVQAGAEVVSEPADQPWGPRDAAFRDPSGNVIRVLQQG</sequence>
<dbReference type="OrthoDB" id="9794917at2"/>
<accession>A0A4R7FRZ3</accession>
<keyword evidence="3" id="KW-1185">Reference proteome</keyword>
<dbReference type="InterPro" id="IPR004360">
    <property type="entry name" value="Glyas_Fos-R_dOase_dom"/>
</dbReference>
<dbReference type="RefSeq" id="WP_133765249.1">
    <property type="nucleotide sequence ID" value="NZ_BAAARP010000001.1"/>
</dbReference>
<dbReference type="PANTHER" id="PTHR36503:SF1">
    <property type="entry name" value="BLR2520 PROTEIN"/>
    <property type="match status" value="1"/>
</dbReference>
<dbReference type="SUPFAM" id="SSF54593">
    <property type="entry name" value="Glyoxalase/Bleomycin resistance protein/Dihydroxybiphenyl dioxygenase"/>
    <property type="match status" value="1"/>
</dbReference>
<comment type="caution">
    <text evidence="2">The sequence shown here is derived from an EMBL/GenBank/DDBJ whole genome shotgun (WGS) entry which is preliminary data.</text>
</comment>
<dbReference type="PANTHER" id="PTHR36503">
    <property type="entry name" value="BLR2520 PROTEIN"/>
    <property type="match status" value="1"/>
</dbReference>